<gene>
    <name evidence="1" type="ORF">E5288_WYG021607</name>
</gene>
<sequence length="72" mass="8138">MKSRRVGHVPKVSDLKSEVKKKLLQADLNPMFYQRIRAVNQQNQPLVNKSIITLVQFIDSTGASFQVSPSIL</sequence>
<reference evidence="1" key="1">
    <citation type="submission" date="2019-10" db="EMBL/GenBank/DDBJ databases">
        <title>The sequence and de novo assembly of the wild yak genome.</title>
        <authorList>
            <person name="Liu Y."/>
        </authorList>
    </citation>
    <scope>NUCLEOTIDE SEQUENCE [LARGE SCALE GENOMIC DNA]</scope>
    <source>
        <strain evidence="1">WY2019</strain>
    </source>
</reference>
<protein>
    <submittedName>
        <fullName evidence="1">Uncharacterized protein</fullName>
    </submittedName>
</protein>
<comment type="caution">
    <text evidence="1">The sequence shown here is derived from an EMBL/GenBank/DDBJ whole genome shotgun (WGS) entry which is preliminary data.</text>
</comment>
<accession>A0A6B0S5D3</accession>
<dbReference type="Proteomes" id="UP000322234">
    <property type="component" value="Unassembled WGS sequence"/>
</dbReference>
<evidence type="ECO:0000313" key="2">
    <source>
        <dbReference type="Proteomes" id="UP000322234"/>
    </source>
</evidence>
<organism evidence="1 2">
    <name type="scientific">Bos mutus</name>
    <name type="common">wild yak</name>
    <dbReference type="NCBI Taxonomy" id="72004"/>
    <lineage>
        <taxon>Eukaryota</taxon>
        <taxon>Metazoa</taxon>
        <taxon>Chordata</taxon>
        <taxon>Craniata</taxon>
        <taxon>Vertebrata</taxon>
        <taxon>Euteleostomi</taxon>
        <taxon>Mammalia</taxon>
        <taxon>Eutheria</taxon>
        <taxon>Laurasiatheria</taxon>
        <taxon>Artiodactyla</taxon>
        <taxon>Ruminantia</taxon>
        <taxon>Pecora</taxon>
        <taxon>Bovidae</taxon>
        <taxon>Bovinae</taxon>
        <taxon>Bos</taxon>
    </lineage>
</organism>
<dbReference type="EMBL" id="VBQZ03000114">
    <property type="protein sequence ID" value="MXQ94523.1"/>
    <property type="molecule type" value="Genomic_DNA"/>
</dbReference>
<dbReference type="AlphaFoldDB" id="A0A6B0S5D3"/>
<keyword evidence="2" id="KW-1185">Reference proteome</keyword>
<evidence type="ECO:0000313" key="1">
    <source>
        <dbReference type="EMBL" id="MXQ94523.1"/>
    </source>
</evidence>
<name>A0A6B0S5D3_9CETA</name>
<proteinExistence type="predicted"/>